<evidence type="ECO:0000313" key="2">
    <source>
        <dbReference type="Proteomes" id="UP000324800"/>
    </source>
</evidence>
<protein>
    <submittedName>
        <fullName evidence="1">Uncharacterized protein</fullName>
    </submittedName>
</protein>
<gene>
    <name evidence="1" type="ORF">EZS28_025249</name>
</gene>
<proteinExistence type="predicted"/>
<evidence type="ECO:0000313" key="1">
    <source>
        <dbReference type="EMBL" id="KAA6379224.1"/>
    </source>
</evidence>
<comment type="caution">
    <text evidence="1">The sequence shown here is derived from an EMBL/GenBank/DDBJ whole genome shotgun (WGS) entry which is preliminary data.</text>
</comment>
<name>A0A5J4VA60_9EUKA</name>
<reference evidence="1 2" key="1">
    <citation type="submission" date="2019-03" db="EMBL/GenBank/DDBJ databases">
        <title>Single cell metagenomics reveals metabolic interactions within the superorganism composed of flagellate Streblomastix strix and complex community of Bacteroidetes bacteria on its surface.</title>
        <authorList>
            <person name="Treitli S.C."/>
            <person name="Kolisko M."/>
            <person name="Husnik F."/>
            <person name="Keeling P."/>
            <person name="Hampl V."/>
        </authorList>
    </citation>
    <scope>NUCLEOTIDE SEQUENCE [LARGE SCALE GENOMIC DNA]</scope>
    <source>
        <strain evidence="1">ST1C</strain>
    </source>
</reference>
<dbReference type="EMBL" id="SNRW01008624">
    <property type="protein sequence ID" value="KAA6379224.1"/>
    <property type="molecule type" value="Genomic_DNA"/>
</dbReference>
<organism evidence="1 2">
    <name type="scientific">Streblomastix strix</name>
    <dbReference type="NCBI Taxonomy" id="222440"/>
    <lineage>
        <taxon>Eukaryota</taxon>
        <taxon>Metamonada</taxon>
        <taxon>Preaxostyla</taxon>
        <taxon>Oxymonadida</taxon>
        <taxon>Streblomastigidae</taxon>
        <taxon>Streblomastix</taxon>
    </lineage>
</organism>
<dbReference type="Proteomes" id="UP000324800">
    <property type="component" value="Unassembled WGS sequence"/>
</dbReference>
<sequence length="280" mass="31506">MFDQQVVNATVFPTEYVAQRQKVNENYPRVSPVDSLSVRGGTRVIVDQAFGEPVRKAITRLIRNTSKISKEDFLPEQFLFQFFAAVNDTRTPVQRKGGDEDPLRYRASILYVSPLAPLIHAGTELISPFYEFTKQVSGKHYAQLDRNRDKIEVSTIGFWSSLALKLDDICLNCAIFRSQGASVAGRQCSFGQERYTSVMKSISLNVSSIGFSDKGEGGKFGIRSNCNCQFDWEVSGSTLKKGVDGGVNELDYYRICYFNQGYCDEYEVECCTIGMKKMVK</sequence>
<dbReference type="OrthoDB" id="49016at2759"/>
<accession>A0A5J4VA60</accession>
<dbReference type="AlphaFoldDB" id="A0A5J4VA60"/>